<sequence>MQHDEVIWQVIRHNHCSFMTKVTTGNFCRNPYNVTGICNRSSCPLANSRYATIRDHDGVFYLSMKTIERAHMPNNLWERVKLPRNYEKALEIIDKHLVYWPKYLVHKTKQRLTKMTQMRIRMRKLALKTREKIMTTPRKEKKREARIADKAEKVAALEKIIENELLERLKKGVYGDIYNYPVKEYNKVLDMEDMEGLQADSEDELEQEIEYVEGYEDLEDEDDIEDFGGLAIGNSHMDVDDGMDDEDEVAVAVDRKRLKRHSKHEKDESSAKLMKKARVLVEVEREDTDERQVALYTLLGRDGYLKKVEVDKSWAVIRIEIDHLHEQAKLEWTKRGKGKPLIGVNRAKWRWLHSLNQMPLGFLCSSDNLPRVLLSDPGGSTAEVLLHGGQVVSWKNAQGVELLFMSSKAIWKSSKAVRGGISVCLPQFGNLGSLFHRSPRNRLWSIDNCTLLDGTSNRSSVDLIFKPTEEDIKMWQRSFELRLHISLGPGKLTLVPRLRNTDNKSFAFTFTLCNYLSISDISEVRVEGLETLDYLDNLLKRKRLTEQADAITFDGEIDRVYLHTPANIAVIDHEKKRTFVLHKEGLPDAVVWNPWEKTAKAIPDLGDQDYKNMLYVCSAAVENPIVLKPMEEWKGHQELSAVSSSYCSGQLDPQKVLLYSKLAEPQQ</sequence>
<name>A0ACB7YYI8_9ERIC</name>
<dbReference type="EMBL" id="CM037153">
    <property type="protein sequence ID" value="KAH7858025.1"/>
    <property type="molecule type" value="Genomic_DNA"/>
</dbReference>
<reference evidence="1 2" key="1">
    <citation type="journal article" date="2021" name="Hortic Res">
        <title>High-quality reference genome and annotation aids understanding of berry development for evergreen blueberry (Vaccinium darrowii).</title>
        <authorList>
            <person name="Yu J."/>
            <person name="Hulse-Kemp A.M."/>
            <person name="Babiker E."/>
            <person name="Staton M."/>
        </authorList>
    </citation>
    <scope>NUCLEOTIDE SEQUENCE [LARGE SCALE GENOMIC DNA]</scope>
    <source>
        <strain evidence="2">cv. NJ 8807/NJ 8810</strain>
        <tissue evidence="1">Young leaf</tissue>
    </source>
</reference>
<dbReference type="Proteomes" id="UP000828048">
    <property type="component" value="Chromosome 3"/>
</dbReference>
<evidence type="ECO:0000313" key="1">
    <source>
        <dbReference type="EMBL" id="KAH7858025.1"/>
    </source>
</evidence>
<protein>
    <submittedName>
        <fullName evidence="1">Uncharacterized protein</fullName>
    </submittedName>
</protein>
<keyword evidence="2" id="KW-1185">Reference proteome</keyword>
<gene>
    <name evidence="1" type="ORF">Vadar_019182</name>
</gene>
<accession>A0ACB7YYI8</accession>
<comment type="caution">
    <text evidence="1">The sequence shown here is derived from an EMBL/GenBank/DDBJ whole genome shotgun (WGS) entry which is preliminary data.</text>
</comment>
<proteinExistence type="predicted"/>
<organism evidence="1 2">
    <name type="scientific">Vaccinium darrowii</name>
    <dbReference type="NCBI Taxonomy" id="229202"/>
    <lineage>
        <taxon>Eukaryota</taxon>
        <taxon>Viridiplantae</taxon>
        <taxon>Streptophyta</taxon>
        <taxon>Embryophyta</taxon>
        <taxon>Tracheophyta</taxon>
        <taxon>Spermatophyta</taxon>
        <taxon>Magnoliopsida</taxon>
        <taxon>eudicotyledons</taxon>
        <taxon>Gunneridae</taxon>
        <taxon>Pentapetalae</taxon>
        <taxon>asterids</taxon>
        <taxon>Ericales</taxon>
        <taxon>Ericaceae</taxon>
        <taxon>Vaccinioideae</taxon>
        <taxon>Vaccinieae</taxon>
        <taxon>Vaccinium</taxon>
    </lineage>
</organism>
<evidence type="ECO:0000313" key="2">
    <source>
        <dbReference type="Proteomes" id="UP000828048"/>
    </source>
</evidence>